<keyword evidence="4" id="KW-1185">Reference proteome</keyword>
<dbReference type="AlphaFoldDB" id="A0A8T2BB98"/>
<feature type="region of interest" description="Disordered" evidence="1">
    <location>
        <begin position="70"/>
        <end position="91"/>
    </location>
</feature>
<dbReference type="GO" id="GO:1990604">
    <property type="term" value="C:IRE1-TRAF2-ASK1 complex"/>
    <property type="evidence" value="ECO:0007669"/>
    <property type="project" value="TreeGrafter"/>
</dbReference>
<dbReference type="PROSITE" id="PS00108">
    <property type="entry name" value="PROTEIN_KINASE_ST"/>
    <property type="match status" value="1"/>
</dbReference>
<feature type="non-terminal residue" evidence="3">
    <location>
        <position position="1"/>
    </location>
</feature>
<keyword evidence="3" id="KW-0418">Kinase</keyword>
<dbReference type="InterPro" id="IPR000719">
    <property type="entry name" value="Prot_kinase_dom"/>
</dbReference>
<dbReference type="GO" id="GO:0051082">
    <property type="term" value="F:unfolded protein binding"/>
    <property type="evidence" value="ECO:0007669"/>
    <property type="project" value="TreeGrafter"/>
</dbReference>
<evidence type="ECO:0000256" key="1">
    <source>
        <dbReference type="SAM" id="MobiDB-lite"/>
    </source>
</evidence>
<dbReference type="PANTHER" id="PTHR13954:SF6">
    <property type="entry name" value="NON-SPECIFIC SERINE_THREONINE PROTEIN KINASE"/>
    <property type="match status" value="1"/>
</dbReference>
<dbReference type="InterPro" id="IPR008271">
    <property type="entry name" value="Ser/Thr_kinase_AS"/>
</dbReference>
<dbReference type="Proteomes" id="UP000694240">
    <property type="component" value="Chromosome 7"/>
</dbReference>
<proteinExistence type="predicted"/>
<dbReference type="Pfam" id="PF00069">
    <property type="entry name" value="Pkinase"/>
    <property type="match status" value="1"/>
</dbReference>
<organism evidence="3 4">
    <name type="scientific">Arabidopsis thaliana x Arabidopsis arenosa</name>
    <dbReference type="NCBI Taxonomy" id="1240361"/>
    <lineage>
        <taxon>Eukaryota</taxon>
        <taxon>Viridiplantae</taxon>
        <taxon>Streptophyta</taxon>
        <taxon>Embryophyta</taxon>
        <taxon>Tracheophyta</taxon>
        <taxon>Spermatophyta</taxon>
        <taxon>Magnoliopsida</taxon>
        <taxon>eudicotyledons</taxon>
        <taxon>Gunneridae</taxon>
        <taxon>Pentapetalae</taxon>
        <taxon>rosids</taxon>
        <taxon>malvids</taxon>
        <taxon>Brassicales</taxon>
        <taxon>Brassicaceae</taxon>
        <taxon>Camelineae</taxon>
        <taxon>Arabidopsis</taxon>
    </lineage>
</organism>
<accession>A0A8T2BB98</accession>
<dbReference type="GO" id="GO:0005524">
    <property type="term" value="F:ATP binding"/>
    <property type="evidence" value="ECO:0007669"/>
    <property type="project" value="InterPro"/>
</dbReference>
<dbReference type="GO" id="GO:0036498">
    <property type="term" value="P:IRE1-mediated unfolded protein response"/>
    <property type="evidence" value="ECO:0007669"/>
    <property type="project" value="TreeGrafter"/>
</dbReference>
<dbReference type="InterPro" id="IPR045133">
    <property type="entry name" value="IRE1/2-like"/>
</dbReference>
<keyword evidence="3" id="KW-0808">Transferase</keyword>
<gene>
    <name evidence="3" type="ORF">ISN45_Aa02g000010</name>
</gene>
<dbReference type="GO" id="GO:0004674">
    <property type="term" value="F:protein serine/threonine kinase activity"/>
    <property type="evidence" value="ECO:0007669"/>
    <property type="project" value="InterPro"/>
</dbReference>
<evidence type="ECO:0000313" key="4">
    <source>
        <dbReference type="Proteomes" id="UP000694240"/>
    </source>
</evidence>
<evidence type="ECO:0000259" key="2">
    <source>
        <dbReference type="PROSITE" id="PS50011"/>
    </source>
</evidence>
<evidence type="ECO:0000313" key="3">
    <source>
        <dbReference type="EMBL" id="KAG7584597.1"/>
    </source>
</evidence>
<name>A0A8T2BB98_9BRAS</name>
<dbReference type="PANTHER" id="PTHR13954">
    <property type="entry name" value="IRE1-RELATED"/>
    <property type="match status" value="1"/>
</dbReference>
<reference evidence="3 4" key="1">
    <citation type="submission" date="2020-12" db="EMBL/GenBank/DDBJ databases">
        <title>Concerted genomic and epigenomic changes stabilize Arabidopsis allopolyploids.</title>
        <authorList>
            <person name="Chen Z."/>
        </authorList>
    </citation>
    <scope>NUCLEOTIDE SEQUENCE [LARGE SCALE GENOMIC DNA]</scope>
    <source>
        <strain evidence="3">Allo738</strain>
        <tissue evidence="3">Leaf</tissue>
    </source>
</reference>
<dbReference type="EMBL" id="JAEFBK010000007">
    <property type="protein sequence ID" value="KAG7584597.1"/>
    <property type="molecule type" value="Genomic_DNA"/>
</dbReference>
<dbReference type="SMART" id="SM00220">
    <property type="entry name" value="S_TKc"/>
    <property type="match status" value="1"/>
</dbReference>
<dbReference type="PROSITE" id="PS50011">
    <property type="entry name" value="PROTEIN_KINASE_DOM"/>
    <property type="match status" value="1"/>
</dbReference>
<sequence length="215" mass="24246">MEKFNFWKAVGNPLPLMLKLLRDIVSGLAHMHELKIVHRDLKPQNVLILAKGTNLTAKISDFVISKRLNEDSSSTDDQPTCHGSPGWQAPEQLRKNDANEAVDMFRFGCILCYAITGSHPFGDSHRDTNILNNNQVNLSHVKHPEASILIYQLLNPKPNLRPTATEVLLHPMFWDSAKRLSFLRDASDRLMQAEQTILDAVESKKADVLNGVTWD</sequence>
<dbReference type="GO" id="GO:0004521">
    <property type="term" value="F:RNA endonuclease activity"/>
    <property type="evidence" value="ECO:0007669"/>
    <property type="project" value="InterPro"/>
</dbReference>
<comment type="caution">
    <text evidence="3">The sequence shown here is derived from an EMBL/GenBank/DDBJ whole genome shotgun (WGS) entry which is preliminary data.</text>
</comment>
<feature type="domain" description="Protein kinase" evidence="2">
    <location>
        <begin position="1"/>
        <end position="173"/>
    </location>
</feature>
<protein>
    <submittedName>
        <fullName evidence="3">Protein kinase domain</fullName>
    </submittedName>
</protein>